<dbReference type="EMBL" id="JAUEMJ010000002">
    <property type="protein sequence ID" value="MDN3239684.1"/>
    <property type="molecule type" value="Genomic_DNA"/>
</dbReference>
<gene>
    <name evidence="2" type="ORF">QWI33_08110</name>
</gene>
<comment type="caution">
    <text evidence="2">The sequence shown here is derived from an EMBL/GenBank/DDBJ whole genome shotgun (WGS) entry which is preliminary data.</text>
</comment>
<dbReference type="Proteomes" id="UP001171902">
    <property type="component" value="Unassembled WGS sequence"/>
</dbReference>
<name>A0ABT7YM33_9ACTN</name>
<evidence type="ECO:0000313" key="2">
    <source>
        <dbReference type="EMBL" id="MDN3239684.1"/>
    </source>
</evidence>
<proteinExistence type="predicted"/>
<evidence type="ECO:0000313" key="3">
    <source>
        <dbReference type="Proteomes" id="UP001171902"/>
    </source>
</evidence>
<feature type="transmembrane region" description="Helical" evidence="1">
    <location>
        <begin position="37"/>
        <end position="57"/>
    </location>
</feature>
<evidence type="ECO:0008006" key="4">
    <source>
        <dbReference type="Google" id="ProtNLM"/>
    </source>
</evidence>
<dbReference type="RefSeq" id="WP_289956606.1">
    <property type="nucleotide sequence ID" value="NZ_JAUEMJ010000002.1"/>
</dbReference>
<keyword evidence="1" id="KW-0472">Membrane</keyword>
<sequence>MRFIAEHAFPLGLTLTCACIALALVRILFSPRESKKFVANALAIAFVFLGTTFWFVANRDYILEHDTSFADLFNEEPRTSLPTETGPGEWKAAFSSFALTWTEEGTLETEPPSDLISFDPDIDGYYAGQGSQEGASLFAAIGFEDGDVAWFTCHALGIRTSAAEEFLNTCWTAAAVTGADHAAGAERLAWALKLTTEAEPGGGLVHVLETYCPAHLNATSLSSTSTYLNMQFSITPATDC</sequence>
<protein>
    <recommendedName>
        <fullName evidence="4">DUF732 domain-containing protein</fullName>
    </recommendedName>
</protein>
<keyword evidence="3" id="KW-1185">Reference proteome</keyword>
<accession>A0ABT7YM33</accession>
<keyword evidence="1" id="KW-1133">Transmembrane helix</keyword>
<reference evidence="2" key="1">
    <citation type="submission" date="2023-06" db="EMBL/GenBank/DDBJ databases">
        <title>Gycomyces niveus sp.nov., a novel actinomycete isolated from soil in Shouguang.</title>
        <authorList>
            <person name="Yang X."/>
            <person name="Zhao J."/>
        </authorList>
    </citation>
    <scope>NUCLEOTIDE SEQUENCE</scope>
    <source>
        <strain evidence="2">NEAU C2</strain>
    </source>
</reference>
<feature type="transmembrane region" description="Helical" evidence="1">
    <location>
        <begin position="6"/>
        <end position="25"/>
    </location>
</feature>
<evidence type="ECO:0000256" key="1">
    <source>
        <dbReference type="SAM" id="Phobius"/>
    </source>
</evidence>
<organism evidence="2 3">
    <name type="scientific">Glycomyces tritici</name>
    <dbReference type="NCBI Taxonomy" id="2665176"/>
    <lineage>
        <taxon>Bacteria</taxon>
        <taxon>Bacillati</taxon>
        <taxon>Actinomycetota</taxon>
        <taxon>Actinomycetes</taxon>
        <taxon>Glycomycetales</taxon>
        <taxon>Glycomycetaceae</taxon>
        <taxon>Glycomyces</taxon>
    </lineage>
</organism>
<dbReference type="PROSITE" id="PS51257">
    <property type="entry name" value="PROKAR_LIPOPROTEIN"/>
    <property type="match status" value="1"/>
</dbReference>
<keyword evidence="1" id="KW-0812">Transmembrane</keyword>